<evidence type="ECO:0000313" key="3">
    <source>
        <dbReference type="EMBL" id="MFC4336806.1"/>
    </source>
</evidence>
<dbReference type="InterPro" id="IPR001279">
    <property type="entry name" value="Metallo-B-lactamas"/>
</dbReference>
<dbReference type="SMART" id="SM00849">
    <property type="entry name" value="Lactamase_B"/>
    <property type="match status" value="1"/>
</dbReference>
<gene>
    <name evidence="3" type="ORF">ACFPET_16515</name>
</gene>
<dbReference type="PANTHER" id="PTHR42951">
    <property type="entry name" value="METALLO-BETA-LACTAMASE DOMAIN-CONTAINING"/>
    <property type="match status" value="1"/>
</dbReference>
<feature type="compositionally biased region" description="Pro residues" evidence="1">
    <location>
        <begin position="267"/>
        <end position="287"/>
    </location>
</feature>
<dbReference type="Proteomes" id="UP001595823">
    <property type="component" value="Unassembled WGS sequence"/>
</dbReference>
<name>A0ABV8U2K6_9ACTN</name>
<dbReference type="EMBL" id="JBHSDK010000021">
    <property type="protein sequence ID" value="MFC4336806.1"/>
    <property type="molecule type" value="Genomic_DNA"/>
</dbReference>
<sequence>MSTWTELASGVWVWRTSALDLSLGLVVGDHSCLVIDTGVDSEHGYEFARAVREITPLPWQVVYTHDHYDHWFGTEAFGETKVWAVGAVDTYLSRGRLEREKLSVRYRKDGEADKARRLGRTRLVPPNSPLVGTVPVDLGGRTVVLRQAGFAHSDNDAVVEVSDASVLFAGDLFEAGADPSFSDAHPQQWAAVADYLLSWKPQHVVPGHGDPQDYWWARRQARDFAEAARLAHEVRTGLITADEAAAHAPFSEATMRTVIARTAEFPSAPPAPAPEPQIHPAPQPPQVRPQYIEEIWIPPFPDPPERN</sequence>
<dbReference type="Pfam" id="PF00753">
    <property type="entry name" value="Lactamase_B"/>
    <property type="match status" value="1"/>
</dbReference>
<feature type="region of interest" description="Disordered" evidence="1">
    <location>
        <begin position="265"/>
        <end position="307"/>
    </location>
</feature>
<dbReference type="PANTHER" id="PTHR42951:SF4">
    <property type="entry name" value="ACYL-COENZYME A THIOESTERASE MBLAC2"/>
    <property type="match status" value="1"/>
</dbReference>
<comment type="caution">
    <text evidence="3">The sequence shown here is derived from an EMBL/GenBank/DDBJ whole genome shotgun (WGS) entry which is preliminary data.</text>
</comment>
<proteinExistence type="predicted"/>
<reference evidence="4" key="1">
    <citation type="journal article" date="2019" name="Int. J. Syst. Evol. Microbiol.">
        <title>The Global Catalogue of Microorganisms (GCM) 10K type strain sequencing project: providing services to taxonomists for standard genome sequencing and annotation.</title>
        <authorList>
            <consortium name="The Broad Institute Genomics Platform"/>
            <consortium name="The Broad Institute Genome Sequencing Center for Infectious Disease"/>
            <person name="Wu L."/>
            <person name="Ma J."/>
        </authorList>
    </citation>
    <scope>NUCLEOTIDE SEQUENCE [LARGE SCALE GENOMIC DNA]</scope>
    <source>
        <strain evidence="4">IBRC-M 10908</strain>
    </source>
</reference>
<dbReference type="SUPFAM" id="SSF56281">
    <property type="entry name" value="Metallo-hydrolase/oxidoreductase"/>
    <property type="match status" value="1"/>
</dbReference>
<protein>
    <submittedName>
        <fullName evidence="3">MBL fold metallo-hydrolase</fullName>
    </submittedName>
</protein>
<dbReference type="InterPro" id="IPR050855">
    <property type="entry name" value="NDM-1-like"/>
</dbReference>
<keyword evidence="4" id="KW-1185">Reference proteome</keyword>
<dbReference type="InterPro" id="IPR036866">
    <property type="entry name" value="RibonucZ/Hydroxyglut_hydro"/>
</dbReference>
<evidence type="ECO:0000313" key="4">
    <source>
        <dbReference type="Proteomes" id="UP001595823"/>
    </source>
</evidence>
<dbReference type="Gene3D" id="3.60.15.10">
    <property type="entry name" value="Ribonuclease Z/Hydroxyacylglutathione hydrolase-like"/>
    <property type="match status" value="1"/>
</dbReference>
<evidence type="ECO:0000256" key="1">
    <source>
        <dbReference type="SAM" id="MobiDB-lite"/>
    </source>
</evidence>
<dbReference type="RefSeq" id="WP_380623081.1">
    <property type="nucleotide sequence ID" value="NZ_JBHSDK010000021.1"/>
</dbReference>
<evidence type="ECO:0000259" key="2">
    <source>
        <dbReference type="SMART" id="SM00849"/>
    </source>
</evidence>
<feature type="compositionally biased region" description="Pro residues" evidence="1">
    <location>
        <begin position="298"/>
        <end position="307"/>
    </location>
</feature>
<feature type="domain" description="Metallo-beta-lactamase" evidence="2">
    <location>
        <begin position="20"/>
        <end position="208"/>
    </location>
</feature>
<dbReference type="CDD" id="cd16282">
    <property type="entry name" value="metallo-hydrolase-like_MBL-fold"/>
    <property type="match status" value="1"/>
</dbReference>
<accession>A0ABV8U2K6</accession>
<organism evidence="3 4">
    <name type="scientific">Salininema proteolyticum</name>
    <dbReference type="NCBI Taxonomy" id="1607685"/>
    <lineage>
        <taxon>Bacteria</taxon>
        <taxon>Bacillati</taxon>
        <taxon>Actinomycetota</taxon>
        <taxon>Actinomycetes</taxon>
        <taxon>Glycomycetales</taxon>
        <taxon>Glycomycetaceae</taxon>
        <taxon>Salininema</taxon>
    </lineage>
</organism>